<dbReference type="EMBL" id="CP067341">
    <property type="protein sequence ID" value="QQP10436.1"/>
    <property type="molecule type" value="Genomic_DNA"/>
</dbReference>
<evidence type="ECO:0000259" key="1">
    <source>
        <dbReference type="SMART" id="SM00470"/>
    </source>
</evidence>
<dbReference type="SUPFAM" id="SSF110849">
    <property type="entry name" value="ParB/Sulfiredoxin"/>
    <property type="match status" value="1"/>
</dbReference>
<dbReference type="InterPro" id="IPR003115">
    <property type="entry name" value="ParB_N"/>
</dbReference>
<gene>
    <name evidence="2" type="ORF">FJQ98_14180</name>
</gene>
<dbReference type="RefSeq" id="WP_053592521.1">
    <property type="nucleotide sequence ID" value="NZ_CP067341.1"/>
</dbReference>
<evidence type="ECO:0000313" key="3">
    <source>
        <dbReference type="Proteomes" id="UP000596049"/>
    </source>
</evidence>
<dbReference type="Proteomes" id="UP000596049">
    <property type="component" value="Chromosome"/>
</dbReference>
<dbReference type="Gene3D" id="3.90.1530.10">
    <property type="entry name" value="Conserved hypothetical protein from pyrococcus furiosus pfu- 392566-001, ParB domain"/>
    <property type="match status" value="1"/>
</dbReference>
<organism evidence="2 3">
    <name type="scientific">Lysinibacillus agricola</name>
    <dbReference type="NCBI Taxonomy" id="2590012"/>
    <lineage>
        <taxon>Bacteria</taxon>
        <taxon>Bacillati</taxon>
        <taxon>Bacillota</taxon>
        <taxon>Bacilli</taxon>
        <taxon>Bacillales</taxon>
        <taxon>Bacillaceae</taxon>
        <taxon>Lysinibacillus</taxon>
    </lineage>
</organism>
<dbReference type="SMART" id="SM00470">
    <property type="entry name" value="ParB"/>
    <property type="match status" value="1"/>
</dbReference>
<keyword evidence="3" id="KW-1185">Reference proteome</keyword>
<dbReference type="Pfam" id="PF02195">
    <property type="entry name" value="ParB_N"/>
    <property type="match status" value="1"/>
</dbReference>
<proteinExistence type="predicted"/>
<accession>A0ABX7ALV7</accession>
<protein>
    <submittedName>
        <fullName evidence="2">ParB N-terminal domain-containing protein</fullName>
    </submittedName>
</protein>
<evidence type="ECO:0000313" key="2">
    <source>
        <dbReference type="EMBL" id="QQP10436.1"/>
    </source>
</evidence>
<name>A0ABX7ALV7_9BACI</name>
<reference evidence="2 3" key="1">
    <citation type="submission" date="2020-01" db="EMBL/GenBank/DDBJ databases">
        <authorList>
            <person name="Liu G."/>
            <person name="Liu B."/>
        </authorList>
    </citation>
    <scope>NUCLEOTIDE SEQUENCE [LARGE SCALE GENOMIC DNA]</scope>
    <source>
        <strain evidence="2 3">FJAT-51161</strain>
    </source>
</reference>
<sequence>MKIIKIPVERINPAPYNPREELKPGDLEYDKLAKSIKEFGYIDPLIWNEQTGNLVGGHQRFNVLLAEGHTEIYVSVVNFSEEKEKFANLALNKVSGNWDEEKLADLLMELEQSELNLGSGFDQKEIDSLIKQFTEQDDEMTEFYNQELSLETFSEENFECKCPKCGFVFDPKESNQ</sequence>
<dbReference type="CDD" id="cd16401">
    <property type="entry name" value="ParB_N_like_MT"/>
    <property type="match status" value="1"/>
</dbReference>
<dbReference type="InterPro" id="IPR036086">
    <property type="entry name" value="ParB/Sulfiredoxin_sf"/>
</dbReference>
<feature type="domain" description="ParB-like N-terminal" evidence="1">
    <location>
        <begin position="4"/>
        <end position="93"/>
    </location>
</feature>